<dbReference type="GO" id="GO:0050660">
    <property type="term" value="F:flavin adenine dinucleotide binding"/>
    <property type="evidence" value="ECO:0007669"/>
    <property type="project" value="InterPro"/>
</dbReference>
<dbReference type="PANTHER" id="PTHR34934:SF1">
    <property type="entry name" value="FLAVIN-DEPENDENT THYMIDYLATE SYNTHASE"/>
    <property type="match status" value="1"/>
</dbReference>
<accession>A0A2H0W1F4</accession>
<dbReference type="GO" id="GO:0070402">
    <property type="term" value="F:NADPH binding"/>
    <property type="evidence" value="ECO:0007669"/>
    <property type="project" value="TreeGrafter"/>
</dbReference>
<dbReference type="GO" id="GO:0004799">
    <property type="term" value="F:thymidylate synthase activity"/>
    <property type="evidence" value="ECO:0007669"/>
    <property type="project" value="TreeGrafter"/>
</dbReference>
<dbReference type="AlphaFoldDB" id="A0A2H0W1F4"/>
<proteinExistence type="predicted"/>
<dbReference type="SUPFAM" id="SSF69796">
    <property type="entry name" value="Thymidylate synthase-complementing protein Thy1"/>
    <property type="match status" value="2"/>
</dbReference>
<sequence length="547" mass="63386">MKDDFFVDEFSPEEKEVLRPFCTNLDRSIFGLRNLPEVVKGALFSRYSRTDKSLRRVLLDEFINEPEMGFSEIVGFAKSQGEDQMVATQKAEEFYDRVLVGYGDDSVAELGSAHIAIENVTHVATKFMEDSRIGLDPLEKSTRYVYYDEKVNGKYKFYRPADIMQSEFAKDYEDYLNLLFETYSEWRKPMRKMIKAKFPQDPETTDRAYKSTVKAKVCDSLRPLLPVGTVTNMGFFGNGRAFEYLLLKMFASDFQEVCDIAEVMNKELNKLIPSFVKRANNERGQATQKYLRDTRAKVKELAEKFVSVTNTQNEPQVTLVDYDQDAENKIAADIIFANKEVSLAKAHEIAKKLSGEEKTELLNAYSGARQNRFHRPGRAFEETFYTFEVVADINAFRDIHRHRMLTQERQPYTTAHGFITPPEIIEAGTVDEYKKIMSQAHDLYQKIAPQFPHSAQYLVPMGYLIRWRMKMNLREAYHLLELRSVPQGHPTYRKIAQDMYLAIKKIHPLLAEGIQFVDMSEKDELERLGAEKKIDKKLETVKEKYGN</sequence>
<dbReference type="PROSITE" id="PS51331">
    <property type="entry name" value="THYX"/>
    <property type="match status" value="2"/>
</dbReference>
<dbReference type="Pfam" id="PF02511">
    <property type="entry name" value="Thy1"/>
    <property type="match status" value="2"/>
</dbReference>
<dbReference type="InterPro" id="IPR003669">
    <property type="entry name" value="Thymidylate_synthase_ThyX"/>
</dbReference>
<protein>
    <submittedName>
        <fullName evidence="1">Thymidylate synthase</fullName>
    </submittedName>
</protein>
<dbReference type="Gene3D" id="3.30.1360.170">
    <property type="match status" value="2"/>
</dbReference>
<reference evidence="2" key="1">
    <citation type="submission" date="2017-09" db="EMBL/GenBank/DDBJ databases">
        <title>Depth-based differentiation of microbial function through sediment-hosted aquifers and enrichment of novel symbionts in the deep terrestrial subsurface.</title>
        <authorList>
            <person name="Probst A.J."/>
            <person name="Ladd B."/>
            <person name="Jarett J.K."/>
            <person name="Geller-Mcgrath D.E."/>
            <person name="Sieber C.M.K."/>
            <person name="Emerson J.B."/>
            <person name="Anantharaman K."/>
            <person name="Thomas B.C."/>
            <person name="Malmstrom R."/>
            <person name="Stieglmeier M."/>
            <person name="Klingl A."/>
            <person name="Woyke T."/>
            <person name="Ryan C.M."/>
            <person name="Banfield J.F."/>
        </authorList>
    </citation>
    <scope>NUCLEOTIDE SEQUENCE [LARGE SCALE GENOMIC DNA]</scope>
</reference>
<name>A0A2H0W1F4_9BACT</name>
<dbReference type="CDD" id="cd20175">
    <property type="entry name" value="ThyX"/>
    <property type="match status" value="1"/>
</dbReference>
<dbReference type="EMBL" id="PEZZ01000017">
    <property type="protein sequence ID" value="PIS05205.1"/>
    <property type="molecule type" value="Genomic_DNA"/>
</dbReference>
<organism evidence="1 2">
    <name type="scientific">Candidatus Buchananbacteria bacterium CG10_big_fil_rev_8_21_14_0_10_42_9</name>
    <dbReference type="NCBI Taxonomy" id="1974526"/>
    <lineage>
        <taxon>Bacteria</taxon>
        <taxon>Candidatus Buchananiibacteriota</taxon>
    </lineage>
</organism>
<gene>
    <name evidence="1" type="ORF">COT81_02480</name>
</gene>
<dbReference type="Proteomes" id="UP000230935">
    <property type="component" value="Unassembled WGS sequence"/>
</dbReference>
<evidence type="ECO:0000313" key="2">
    <source>
        <dbReference type="Proteomes" id="UP000230935"/>
    </source>
</evidence>
<dbReference type="GO" id="GO:0050797">
    <property type="term" value="F:thymidylate synthase (FAD) activity"/>
    <property type="evidence" value="ECO:0007669"/>
    <property type="project" value="InterPro"/>
</dbReference>
<evidence type="ECO:0000313" key="1">
    <source>
        <dbReference type="EMBL" id="PIS05205.1"/>
    </source>
</evidence>
<dbReference type="GO" id="GO:0006231">
    <property type="term" value="P:dTMP biosynthetic process"/>
    <property type="evidence" value="ECO:0007669"/>
    <property type="project" value="InterPro"/>
</dbReference>
<comment type="caution">
    <text evidence="1">The sequence shown here is derived from an EMBL/GenBank/DDBJ whole genome shotgun (WGS) entry which is preliminary data.</text>
</comment>
<dbReference type="PANTHER" id="PTHR34934">
    <property type="entry name" value="FLAVIN-DEPENDENT THYMIDYLATE SYNTHASE"/>
    <property type="match status" value="1"/>
</dbReference>
<dbReference type="InterPro" id="IPR036098">
    <property type="entry name" value="Thymidylate_synthase_ThyX_sf"/>
</dbReference>